<organism evidence="2 3">
    <name type="scientific">Stylosanthes scabra</name>
    <dbReference type="NCBI Taxonomy" id="79078"/>
    <lineage>
        <taxon>Eukaryota</taxon>
        <taxon>Viridiplantae</taxon>
        <taxon>Streptophyta</taxon>
        <taxon>Embryophyta</taxon>
        <taxon>Tracheophyta</taxon>
        <taxon>Spermatophyta</taxon>
        <taxon>Magnoliopsida</taxon>
        <taxon>eudicotyledons</taxon>
        <taxon>Gunneridae</taxon>
        <taxon>Pentapetalae</taxon>
        <taxon>rosids</taxon>
        <taxon>fabids</taxon>
        <taxon>Fabales</taxon>
        <taxon>Fabaceae</taxon>
        <taxon>Papilionoideae</taxon>
        <taxon>50 kb inversion clade</taxon>
        <taxon>dalbergioids sensu lato</taxon>
        <taxon>Dalbergieae</taxon>
        <taxon>Pterocarpus clade</taxon>
        <taxon>Stylosanthes</taxon>
    </lineage>
</organism>
<protein>
    <recommendedName>
        <fullName evidence="4">SAM domain-containing protein</fullName>
    </recommendedName>
</protein>
<dbReference type="EMBL" id="JASCZI010272155">
    <property type="protein sequence ID" value="MED6220646.1"/>
    <property type="molecule type" value="Genomic_DNA"/>
</dbReference>
<feature type="compositionally biased region" description="Basic and acidic residues" evidence="1">
    <location>
        <begin position="53"/>
        <end position="68"/>
    </location>
</feature>
<name>A0ABU6ZFB6_9FABA</name>
<feature type="compositionally biased region" description="Basic residues" evidence="1">
    <location>
        <begin position="97"/>
        <end position="112"/>
    </location>
</feature>
<accession>A0ABU6ZFB6</accession>
<proteinExistence type="predicted"/>
<reference evidence="2 3" key="1">
    <citation type="journal article" date="2023" name="Plants (Basel)">
        <title>Bridging the Gap: Combining Genomics and Transcriptomics Approaches to Understand Stylosanthes scabra, an Orphan Legume from the Brazilian Caatinga.</title>
        <authorList>
            <person name="Ferreira-Neto J.R.C."/>
            <person name="da Silva M.D."/>
            <person name="Binneck E."/>
            <person name="de Melo N.F."/>
            <person name="da Silva R.H."/>
            <person name="de Melo A.L.T.M."/>
            <person name="Pandolfi V."/>
            <person name="Bustamante F.O."/>
            <person name="Brasileiro-Vidal A.C."/>
            <person name="Benko-Iseppon A.M."/>
        </authorList>
    </citation>
    <scope>NUCLEOTIDE SEQUENCE [LARGE SCALE GENOMIC DNA]</scope>
    <source>
        <tissue evidence="2">Leaves</tissue>
    </source>
</reference>
<evidence type="ECO:0000256" key="1">
    <source>
        <dbReference type="SAM" id="MobiDB-lite"/>
    </source>
</evidence>
<gene>
    <name evidence="2" type="ORF">PIB30_046789</name>
</gene>
<feature type="region of interest" description="Disordered" evidence="1">
    <location>
        <begin position="1"/>
        <end position="149"/>
    </location>
</feature>
<dbReference type="Proteomes" id="UP001341840">
    <property type="component" value="Unassembled WGS sequence"/>
</dbReference>
<keyword evidence="3" id="KW-1185">Reference proteome</keyword>
<feature type="compositionally biased region" description="Basic and acidic residues" evidence="1">
    <location>
        <begin position="113"/>
        <end position="128"/>
    </location>
</feature>
<sequence>MEDTTSPSGLLSHIYSPDAGTSYSRSKVRVKNKSAAVAPKSKPEGIGAHKKSNCKEKVSDNTSERGHLSLDNTLEVTLKTKNVVPEPVKRSNSLSLRKPKSLRRSAGTRKRQRSTEDIPKETVHKDGSSNEQTPEMVSKQGSPEVEKDIRHGVVSLHFFRRIFRKSKEENDENNSTGVDNMSEAKLAKKEILEQAMVVHGGQINLVKIEWPTPSFSLGLTQLETRNTPAAYPKMIKSEDALQNEHGTPIKAANTNSEVPSAFIARPLGVDMDRIYKWATNHRIKDGLTLAAITNGDNIELGRSDLKDMGGRGKLSDALSLEVIN</sequence>
<evidence type="ECO:0000313" key="2">
    <source>
        <dbReference type="EMBL" id="MED6220646.1"/>
    </source>
</evidence>
<comment type="caution">
    <text evidence="2">The sequence shown here is derived from an EMBL/GenBank/DDBJ whole genome shotgun (WGS) entry which is preliminary data.</text>
</comment>
<evidence type="ECO:0000313" key="3">
    <source>
        <dbReference type="Proteomes" id="UP001341840"/>
    </source>
</evidence>
<feature type="compositionally biased region" description="Polar residues" evidence="1">
    <location>
        <begin position="129"/>
        <end position="141"/>
    </location>
</feature>
<evidence type="ECO:0008006" key="4">
    <source>
        <dbReference type="Google" id="ProtNLM"/>
    </source>
</evidence>